<dbReference type="AlphaFoldDB" id="A0A8J7TV07"/>
<dbReference type="PIRSF" id="PIRSF028304">
    <property type="entry name" value="UCP028304"/>
    <property type="match status" value="1"/>
</dbReference>
<dbReference type="InterPro" id="IPR010272">
    <property type="entry name" value="T6SS_TssF"/>
</dbReference>
<evidence type="ECO:0000313" key="2">
    <source>
        <dbReference type="Proteomes" id="UP000664414"/>
    </source>
</evidence>
<reference evidence="1" key="1">
    <citation type="submission" date="2021-02" db="EMBL/GenBank/DDBJ databases">
        <title>Thiocyanate and organic carbon inputs drive convergent selection for specific autotrophic Afipia and Thiobacillus strains within complex microbiomes.</title>
        <authorList>
            <person name="Huddy R.J."/>
            <person name="Sachdeva R."/>
            <person name="Kadzinga F."/>
            <person name="Kantor R.S."/>
            <person name="Harrison S.T.L."/>
            <person name="Banfield J.F."/>
        </authorList>
    </citation>
    <scope>NUCLEOTIDE SEQUENCE</scope>
    <source>
        <strain evidence="1">SCN18_10_11_15_R4_P_38_20</strain>
    </source>
</reference>
<gene>
    <name evidence="1" type="primary">tssF</name>
    <name evidence="1" type="ORF">J0H12_05130</name>
</gene>
<proteinExistence type="predicted"/>
<comment type="caution">
    <text evidence="1">The sequence shown here is derived from an EMBL/GenBank/DDBJ whole genome shotgun (WGS) entry which is preliminary data.</text>
</comment>
<organism evidence="1 2">
    <name type="scientific">Candidatus Paracaedimonas acanthamoebae</name>
    <dbReference type="NCBI Taxonomy" id="244581"/>
    <lineage>
        <taxon>Bacteria</taxon>
        <taxon>Pseudomonadati</taxon>
        <taxon>Pseudomonadota</taxon>
        <taxon>Alphaproteobacteria</taxon>
        <taxon>Holosporales</taxon>
        <taxon>Caedimonadaceae</taxon>
        <taxon>Candidatus Paracaedimonas</taxon>
    </lineage>
</organism>
<sequence length="605" mass="69292">MTNLRPLFDYYQRELNYLRYQGSRFATQYPKIAQRLDFGASESSDPHVERLLESFSYLTARLQRDIDDQFPRIATGMLEVLYPHFINPLPSMTIAKFVSTPDKGKLTEVTKIPRKTPLFCQTLEGETCRFETAYDIELAPISLKKAEIISRRSLDLPSDILTSTNCLLLRFETFGMEINRINLKKLRFYLSGNSILQANLYEALFAQETEIAVIPGGLSAPENLQLLPQDSLYQVGFLPDEAVIPYPSHAHAGYRLIYEYFHFPEKFLYAEIQNLHLTSTAKSFDILITLADDVFLSPNDINEMTFQLHTTPVTNIFRKTSEPLKLDYRAHETRLVADFRREKTTEIHSIETVKAVFENREEVHEFAPYFSYNHNHVQREQKAFWSARRIPAMNPKLSGTDILLSFVDFEMNPQRPPSHIIYAEVLCTNRMLAQQLPAGSILQPENETPASHIYCLDKPTPQTSAPLEGDALWRLISHLSLNHLTLSNDPASLEALKEIMRLYSNTEHLPTPKELKALVGMSTELVTRRIGLEAWRGFLQGTKVSLTFDKKDGEGGNLFLFSSVMNHFLSLFAAVNSFTELEIINKNRKGIWKQWPSISGSKRLV</sequence>
<dbReference type="PANTHER" id="PTHR35370">
    <property type="entry name" value="CYTOPLASMIC PROTEIN-RELATED-RELATED"/>
    <property type="match status" value="1"/>
</dbReference>
<protein>
    <submittedName>
        <fullName evidence="1">Type VI secretion system baseplate subunit TssF</fullName>
    </submittedName>
</protein>
<accession>A0A8J7TV07</accession>
<dbReference type="PANTHER" id="PTHR35370:SF1">
    <property type="entry name" value="TYPE VI SECRETION SYSTEM COMPONENT TSSF1"/>
    <property type="match status" value="1"/>
</dbReference>
<dbReference type="EMBL" id="JAFKGL010000020">
    <property type="protein sequence ID" value="MBN9413286.1"/>
    <property type="molecule type" value="Genomic_DNA"/>
</dbReference>
<name>A0A8J7TV07_9PROT</name>
<dbReference type="Proteomes" id="UP000664414">
    <property type="component" value="Unassembled WGS sequence"/>
</dbReference>
<dbReference type="NCBIfam" id="TIGR03359">
    <property type="entry name" value="VI_chp_6"/>
    <property type="match status" value="1"/>
</dbReference>
<dbReference type="Pfam" id="PF05947">
    <property type="entry name" value="T6SS_TssF"/>
    <property type="match status" value="1"/>
</dbReference>
<evidence type="ECO:0000313" key="1">
    <source>
        <dbReference type="EMBL" id="MBN9413286.1"/>
    </source>
</evidence>